<evidence type="ECO:0000256" key="1">
    <source>
        <dbReference type="ARBA" id="ARBA00004123"/>
    </source>
</evidence>
<dbReference type="SUPFAM" id="SSF53335">
    <property type="entry name" value="S-adenosyl-L-methionine-dependent methyltransferases"/>
    <property type="match status" value="1"/>
</dbReference>
<dbReference type="GO" id="GO:0005634">
    <property type="term" value="C:nucleus"/>
    <property type="evidence" value="ECO:0007669"/>
    <property type="project" value="UniProtKB-SubCell"/>
</dbReference>
<keyword evidence="8" id="KW-0539">Nucleus</keyword>
<dbReference type="GO" id="GO:0005737">
    <property type="term" value="C:cytoplasm"/>
    <property type="evidence" value="ECO:0007669"/>
    <property type="project" value="UniProtKB-SubCell"/>
</dbReference>
<evidence type="ECO:0000313" key="11">
    <source>
        <dbReference type="Proteomes" id="UP001215280"/>
    </source>
</evidence>
<evidence type="ECO:0000256" key="9">
    <source>
        <dbReference type="ARBA" id="ARBA00038126"/>
    </source>
</evidence>
<evidence type="ECO:0000256" key="3">
    <source>
        <dbReference type="ARBA" id="ARBA00012533"/>
    </source>
</evidence>
<evidence type="ECO:0000313" key="10">
    <source>
        <dbReference type="EMBL" id="KAJ7782382.1"/>
    </source>
</evidence>
<evidence type="ECO:0000256" key="2">
    <source>
        <dbReference type="ARBA" id="ARBA00004496"/>
    </source>
</evidence>
<comment type="subcellular location">
    <subcellularLocation>
        <location evidence="2">Cytoplasm</location>
    </subcellularLocation>
    <subcellularLocation>
        <location evidence="1">Nucleus</location>
    </subcellularLocation>
</comment>
<dbReference type="Proteomes" id="UP001215280">
    <property type="component" value="Unassembled WGS sequence"/>
</dbReference>
<dbReference type="GO" id="GO:0032259">
    <property type="term" value="P:methylation"/>
    <property type="evidence" value="ECO:0007669"/>
    <property type="project" value="UniProtKB-KW"/>
</dbReference>
<protein>
    <recommendedName>
        <fullName evidence="3">protein-histidine N-methyltransferase</fullName>
        <ecNumber evidence="3">2.1.1.85</ecNumber>
    </recommendedName>
</protein>
<evidence type="ECO:0000256" key="8">
    <source>
        <dbReference type="ARBA" id="ARBA00023242"/>
    </source>
</evidence>
<dbReference type="EMBL" id="JARJLG010000003">
    <property type="protein sequence ID" value="KAJ7782382.1"/>
    <property type="molecule type" value="Genomic_DNA"/>
</dbReference>
<evidence type="ECO:0000256" key="4">
    <source>
        <dbReference type="ARBA" id="ARBA00022490"/>
    </source>
</evidence>
<dbReference type="GO" id="GO:0018064">
    <property type="term" value="F:protein-L-histidine N-tele-methyltransferase activity"/>
    <property type="evidence" value="ECO:0007669"/>
    <property type="project" value="UniProtKB-EC"/>
</dbReference>
<reference evidence="10" key="1">
    <citation type="submission" date="2023-03" db="EMBL/GenBank/DDBJ databases">
        <title>Massive genome expansion in bonnet fungi (Mycena s.s.) driven by repeated elements and novel gene families across ecological guilds.</title>
        <authorList>
            <consortium name="Lawrence Berkeley National Laboratory"/>
            <person name="Harder C.B."/>
            <person name="Miyauchi S."/>
            <person name="Viragh M."/>
            <person name="Kuo A."/>
            <person name="Thoen E."/>
            <person name="Andreopoulos B."/>
            <person name="Lu D."/>
            <person name="Skrede I."/>
            <person name="Drula E."/>
            <person name="Henrissat B."/>
            <person name="Morin E."/>
            <person name="Kohler A."/>
            <person name="Barry K."/>
            <person name="LaButti K."/>
            <person name="Morin E."/>
            <person name="Salamov A."/>
            <person name="Lipzen A."/>
            <person name="Mereny Z."/>
            <person name="Hegedus B."/>
            <person name="Baldrian P."/>
            <person name="Stursova M."/>
            <person name="Weitz H."/>
            <person name="Taylor A."/>
            <person name="Grigoriev I.V."/>
            <person name="Nagy L.G."/>
            <person name="Martin F."/>
            <person name="Kauserud H."/>
        </authorList>
    </citation>
    <scope>NUCLEOTIDE SEQUENCE</scope>
    <source>
        <strain evidence="10">CBHHK188m</strain>
    </source>
</reference>
<dbReference type="InterPro" id="IPR029063">
    <property type="entry name" value="SAM-dependent_MTases_sf"/>
</dbReference>
<organism evidence="10 11">
    <name type="scientific">Mycena maculata</name>
    <dbReference type="NCBI Taxonomy" id="230809"/>
    <lineage>
        <taxon>Eukaryota</taxon>
        <taxon>Fungi</taxon>
        <taxon>Dikarya</taxon>
        <taxon>Basidiomycota</taxon>
        <taxon>Agaricomycotina</taxon>
        <taxon>Agaricomycetes</taxon>
        <taxon>Agaricomycetidae</taxon>
        <taxon>Agaricales</taxon>
        <taxon>Marasmiineae</taxon>
        <taxon>Mycenaceae</taxon>
        <taxon>Mycena</taxon>
    </lineage>
</organism>
<dbReference type="EC" id="2.1.1.85" evidence="3"/>
<comment type="similarity">
    <text evidence="9">Belongs to the methyltransferase superfamily. METTL18 family.</text>
</comment>
<dbReference type="PANTHER" id="PTHR14614:SF39">
    <property type="entry name" value="HISTIDINE PROTEIN METHYLTRANSFERASE 1 HOMOLOG"/>
    <property type="match status" value="1"/>
</dbReference>
<keyword evidence="5" id="KW-0489">Methyltransferase</keyword>
<accession>A0AAD7KBF3</accession>
<evidence type="ECO:0000256" key="5">
    <source>
        <dbReference type="ARBA" id="ARBA00022603"/>
    </source>
</evidence>
<dbReference type="AlphaFoldDB" id="A0AAD7KBF3"/>
<keyword evidence="6" id="KW-0808">Transferase</keyword>
<keyword evidence="4" id="KW-0963">Cytoplasm</keyword>
<name>A0AAD7KBF3_9AGAR</name>
<keyword evidence="7" id="KW-0949">S-adenosyl-L-methionine</keyword>
<dbReference type="PANTHER" id="PTHR14614">
    <property type="entry name" value="HEPATOCELLULAR CARCINOMA-ASSOCIATED ANTIGEN"/>
    <property type="match status" value="1"/>
</dbReference>
<sequence>MFKFDFCIDNDNVEAPPLEQISSDVVQLEPFAEFSLSQLLESLPPLISFSPLPIRLSSDRKNITLACRDLFDARFQLISEGHGDESETPGPTSALGFLDSPSDLVPGVYEGGLKTWECSLDLVDYLEGLEDLNPAYFSGKRILEVGCGTGIPSVYLLHRIFCGDSNTATHVHLQDYNASVLELITFPNIILAWYMSPSSAEYRASISDPTESPPADPTLSGELPLTPSLKSAFTASVAKHGISLAFSSGPWESLKTRIESGGAVHDIVLTSETIYRTEALPALIELLRRACADSKSLCLVAAKVLYFGVGGGFSEFLGTLESKTMVDRGCSGTAEAVWERKVGVGRKIMRISWV</sequence>
<proteinExistence type="inferred from homology"/>
<dbReference type="InterPro" id="IPR019410">
    <property type="entry name" value="Methyltransf_16"/>
</dbReference>
<keyword evidence="11" id="KW-1185">Reference proteome</keyword>
<dbReference type="Gene3D" id="3.40.50.150">
    <property type="entry name" value="Vaccinia Virus protein VP39"/>
    <property type="match status" value="1"/>
</dbReference>
<gene>
    <name evidence="10" type="ORF">DFH07DRAFT_900850</name>
</gene>
<comment type="caution">
    <text evidence="10">The sequence shown here is derived from an EMBL/GenBank/DDBJ whole genome shotgun (WGS) entry which is preliminary data.</text>
</comment>
<evidence type="ECO:0000256" key="7">
    <source>
        <dbReference type="ARBA" id="ARBA00022691"/>
    </source>
</evidence>
<evidence type="ECO:0000256" key="6">
    <source>
        <dbReference type="ARBA" id="ARBA00022679"/>
    </source>
</evidence>